<dbReference type="AlphaFoldDB" id="A0AAD0YV00"/>
<evidence type="ECO:0000313" key="1">
    <source>
        <dbReference type="EMBL" id="AZB17568.1"/>
    </source>
</evidence>
<sequence>MWYNLNGQRLILQTLPTFLRKGVMNSFLALISDEITDLNFKFQANRIQNITKITHNSQVCKLRKILNDTFDDQRRIKIIDGVLKKPKYIYTDAEQKPRWLGEMVIYTKLETDGNGIDFTVIIPGELKNYQLEISSLIDFYKLAGKHYKIIVDENI</sequence>
<dbReference type="EMBL" id="CP033930">
    <property type="protein sequence ID" value="AZB17568.1"/>
    <property type="molecule type" value="Genomic_DNA"/>
</dbReference>
<proteinExistence type="predicted"/>
<gene>
    <name evidence="1" type="ORF">EG352_07215</name>
</gene>
<accession>A0AAD0YV00</accession>
<name>A0AAD0YV00_CHRID</name>
<dbReference type="RefSeq" id="WP_123861539.1">
    <property type="nucleotide sequence ID" value="NZ_CP033930.1"/>
</dbReference>
<dbReference type="Proteomes" id="UP000269015">
    <property type="component" value="Chromosome"/>
</dbReference>
<organism evidence="1 2">
    <name type="scientific">Chryseobacterium indologenes</name>
    <name type="common">Flavobacterium indologenes</name>
    <dbReference type="NCBI Taxonomy" id="253"/>
    <lineage>
        <taxon>Bacteria</taxon>
        <taxon>Pseudomonadati</taxon>
        <taxon>Bacteroidota</taxon>
        <taxon>Flavobacteriia</taxon>
        <taxon>Flavobacteriales</taxon>
        <taxon>Weeksellaceae</taxon>
        <taxon>Chryseobacterium group</taxon>
        <taxon>Chryseobacterium</taxon>
    </lineage>
</organism>
<reference evidence="1 2" key="1">
    <citation type="submission" date="2018-11" db="EMBL/GenBank/DDBJ databases">
        <title>Proposal to divide the Flavobacteriaceae and reorganize its genera based on Amino Acid Identity values calculated from whole genome sequences.</title>
        <authorList>
            <person name="Nicholson A.C."/>
            <person name="Gulvik C.A."/>
            <person name="Whitney A.M."/>
            <person name="Humrighouse B.W."/>
            <person name="Bell M."/>
            <person name="Holmes B."/>
            <person name="Steigerwalt A.G."/>
            <person name="Villarma A."/>
            <person name="Sheth M."/>
            <person name="Batra D."/>
            <person name="Pryor J."/>
            <person name="Bernardet J.-F."/>
            <person name="Hugo C."/>
            <person name="Kampfer P."/>
            <person name="Newman J."/>
            <person name="McQuiston J.R."/>
        </authorList>
    </citation>
    <scope>NUCLEOTIDE SEQUENCE [LARGE SCALE GENOMIC DNA]</scope>
    <source>
        <strain evidence="1 2">H5559</strain>
    </source>
</reference>
<evidence type="ECO:0000313" key="2">
    <source>
        <dbReference type="Proteomes" id="UP000269015"/>
    </source>
</evidence>
<protein>
    <submittedName>
        <fullName evidence="1">Uncharacterized protein</fullName>
    </submittedName>
</protein>